<gene>
    <name evidence="1" type="ORF">MRATA1EN22A_LOCUS21960</name>
</gene>
<accession>A0AC59ZS10</accession>
<reference evidence="1" key="2">
    <citation type="submission" date="2025-03" db="EMBL/GenBank/DDBJ databases">
        <authorList>
            <consortium name="ELIXIR-Norway"/>
            <consortium name="Elixir Norway"/>
        </authorList>
    </citation>
    <scope>NUCLEOTIDE SEQUENCE</scope>
</reference>
<name>A0AC59ZS10_RANTA</name>
<evidence type="ECO:0000313" key="2">
    <source>
        <dbReference type="Proteomes" id="UP001162501"/>
    </source>
</evidence>
<protein>
    <submittedName>
        <fullName evidence="1">Uncharacterized protein</fullName>
    </submittedName>
</protein>
<organism evidence="1 2">
    <name type="scientific">Rangifer tarandus platyrhynchus</name>
    <name type="common">Svalbard reindeer</name>
    <dbReference type="NCBI Taxonomy" id="3082113"/>
    <lineage>
        <taxon>Eukaryota</taxon>
        <taxon>Metazoa</taxon>
        <taxon>Chordata</taxon>
        <taxon>Craniata</taxon>
        <taxon>Vertebrata</taxon>
        <taxon>Euteleostomi</taxon>
        <taxon>Mammalia</taxon>
        <taxon>Eutheria</taxon>
        <taxon>Laurasiatheria</taxon>
        <taxon>Artiodactyla</taxon>
        <taxon>Ruminantia</taxon>
        <taxon>Pecora</taxon>
        <taxon>Cervidae</taxon>
        <taxon>Odocoileinae</taxon>
        <taxon>Rangifer</taxon>
    </lineage>
</organism>
<evidence type="ECO:0000313" key="1">
    <source>
        <dbReference type="EMBL" id="CAN0495455.1"/>
    </source>
</evidence>
<proteinExistence type="predicted"/>
<sequence>MSRGPQHSLTGTVVSCPLHHAVPRDLAIAQGAVGSVGELQEGGSYALFARVPLAEVVLGRKGCDPEVVLGRKGCDLS</sequence>
<dbReference type="Proteomes" id="UP001162501">
    <property type="component" value="Chromosome 33"/>
</dbReference>
<dbReference type="EMBL" id="OX596117">
    <property type="protein sequence ID" value="CAN0495455.1"/>
    <property type="molecule type" value="Genomic_DNA"/>
</dbReference>
<reference evidence="1" key="1">
    <citation type="submission" date="2023-05" db="EMBL/GenBank/DDBJ databases">
        <authorList>
            <consortium name="ELIXIR-Norway"/>
        </authorList>
    </citation>
    <scope>NUCLEOTIDE SEQUENCE</scope>
</reference>